<evidence type="ECO:0000313" key="2">
    <source>
        <dbReference type="Proteomes" id="UP000242457"/>
    </source>
</evidence>
<dbReference type="Proteomes" id="UP000242457">
    <property type="component" value="Unassembled WGS sequence"/>
</dbReference>
<gene>
    <name evidence="1" type="ORF">APICC_00404</name>
</gene>
<accession>A0A2A3EA72</accession>
<name>A0A2A3EA72_APICC</name>
<evidence type="ECO:0000313" key="1">
    <source>
        <dbReference type="EMBL" id="PBC28663.1"/>
    </source>
</evidence>
<sequence>MTPLFEFCNERKIESGTSELKLDFLCGGPTTVQEKVDKAEIYVGWMRMKKGMWKAREEPRQLSRISQ</sequence>
<dbReference type="AlphaFoldDB" id="A0A2A3EA72"/>
<keyword evidence="2" id="KW-1185">Reference proteome</keyword>
<protein>
    <submittedName>
        <fullName evidence="1">Uncharacterized protein</fullName>
    </submittedName>
</protein>
<organism evidence="1 2">
    <name type="scientific">Apis cerana cerana</name>
    <name type="common">Oriental honeybee</name>
    <dbReference type="NCBI Taxonomy" id="94128"/>
    <lineage>
        <taxon>Eukaryota</taxon>
        <taxon>Metazoa</taxon>
        <taxon>Ecdysozoa</taxon>
        <taxon>Arthropoda</taxon>
        <taxon>Hexapoda</taxon>
        <taxon>Insecta</taxon>
        <taxon>Pterygota</taxon>
        <taxon>Neoptera</taxon>
        <taxon>Endopterygota</taxon>
        <taxon>Hymenoptera</taxon>
        <taxon>Apocrita</taxon>
        <taxon>Aculeata</taxon>
        <taxon>Apoidea</taxon>
        <taxon>Anthophila</taxon>
        <taxon>Apidae</taxon>
        <taxon>Apis</taxon>
    </lineage>
</organism>
<proteinExistence type="predicted"/>
<reference evidence="1 2" key="1">
    <citation type="submission" date="2014-07" db="EMBL/GenBank/DDBJ databases">
        <title>Genomic and transcriptomic analysis on Apis cerana provide comprehensive insights into honey bee biology.</title>
        <authorList>
            <person name="Diao Q."/>
            <person name="Sun L."/>
            <person name="Zheng H."/>
            <person name="Zheng H."/>
            <person name="Xu S."/>
            <person name="Wang S."/>
            <person name="Zeng Z."/>
            <person name="Hu F."/>
            <person name="Su S."/>
            <person name="Wu J."/>
        </authorList>
    </citation>
    <scope>NUCLEOTIDE SEQUENCE [LARGE SCALE GENOMIC DNA]</scope>
    <source>
        <tissue evidence="1">Pupae without intestine</tissue>
    </source>
</reference>
<dbReference type="EMBL" id="KZ288309">
    <property type="protein sequence ID" value="PBC28663.1"/>
    <property type="molecule type" value="Genomic_DNA"/>
</dbReference>